<dbReference type="Gene3D" id="3.30.565.10">
    <property type="entry name" value="Histidine kinase-like ATPase, C-terminal domain"/>
    <property type="match status" value="1"/>
</dbReference>
<feature type="transmembrane region" description="Helical" evidence="1">
    <location>
        <begin position="7"/>
        <end position="27"/>
    </location>
</feature>
<keyword evidence="1" id="KW-1133">Transmembrane helix</keyword>
<sequence>MKNRVRLHSIFWLAYLVHELALEYAWFNSYFPNVTVGERLWLAFRTVLWLLPGKVLFTYFLLWAVGRAVNRNRIIPWLIPASILAIVLSVALYRLILYYYLVPIVLHNPWSEGALWNPRRILGHFVDIGFVAACAVAMKFLRMNWLSRMREKKLLQEKLEAELKFLRTQTNPHFLFNTLNNIYALARKKSDNTADVVMKLSKLLRFMLYESRKERIPVSAEIRMIEDYLELEKIRYNERLTIQFEKDIDDSTQQIAPLLLLPFIENAFKHGASETRFDSFIHIGVGLKEGHLKFCIENSKEENGITTVTDNIGLSNVKRQLELMYQEHTLQVDNQKDRFTVHLTINLNNDATLSLPYY</sequence>
<dbReference type="Proteomes" id="UP000263900">
    <property type="component" value="Chromosome"/>
</dbReference>
<dbReference type="KEGG" id="pseg:D3H65_07495"/>
<proteinExistence type="predicted"/>
<keyword evidence="1" id="KW-0472">Membrane</keyword>
<organism evidence="3 4">
    <name type="scientific">Paraflavitalea soli</name>
    <dbReference type="NCBI Taxonomy" id="2315862"/>
    <lineage>
        <taxon>Bacteria</taxon>
        <taxon>Pseudomonadati</taxon>
        <taxon>Bacteroidota</taxon>
        <taxon>Chitinophagia</taxon>
        <taxon>Chitinophagales</taxon>
        <taxon>Chitinophagaceae</taxon>
        <taxon>Paraflavitalea</taxon>
    </lineage>
</organism>
<dbReference type="GO" id="GO:0016020">
    <property type="term" value="C:membrane"/>
    <property type="evidence" value="ECO:0007669"/>
    <property type="project" value="InterPro"/>
</dbReference>
<feature type="transmembrane region" description="Helical" evidence="1">
    <location>
        <begin position="77"/>
        <end position="101"/>
    </location>
</feature>
<keyword evidence="1" id="KW-0812">Transmembrane</keyword>
<evidence type="ECO:0000313" key="4">
    <source>
        <dbReference type="Proteomes" id="UP000263900"/>
    </source>
</evidence>
<dbReference type="AlphaFoldDB" id="A0A3B7MHG8"/>
<accession>A0A3B7MHG8</accession>
<dbReference type="EMBL" id="CP032157">
    <property type="protein sequence ID" value="AXY73832.1"/>
    <property type="molecule type" value="Genomic_DNA"/>
</dbReference>
<dbReference type="GO" id="GO:0000155">
    <property type="term" value="F:phosphorelay sensor kinase activity"/>
    <property type="evidence" value="ECO:0007669"/>
    <property type="project" value="InterPro"/>
</dbReference>
<evidence type="ECO:0000259" key="2">
    <source>
        <dbReference type="Pfam" id="PF06580"/>
    </source>
</evidence>
<dbReference type="Pfam" id="PF06580">
    <property type="entry name" value="His_kinase"/>
    <property type="match status" value="1"/>
</dbReference>
<evidence type="ECO:0000256" key="1">
    <source>
        <dbReference type="SAM" id="Phobius"/>
    </source>
</evidence>
<dbReference type="InterPro" id="IPR010559">
    <property type="entry name" value="Sig_transdc_His_kin_internal"/>
</dbReference>
<dbReference type="OrthoDB" id="9792992at2"/>
<keyword evidence="4" id="KW-1185">Reference proteome</keyword>
<name>A0A3B7MHG8_9BACT</name>
<dbReference type="InterPro" id="IPR050640">
    <property type="entry name" value="Bact_2-comp_sensor_kinase"/>
</dbReference>
<dbReference type="PANTHER" id="PTHR34220">
    <property type="entry name" value="SENSOR HISTIDINE KINASE YPDA"/>
    <property type="match status" value="1"/>
</dbReference>
<protein>
    <recommendedName>
        <fullName evidence="2">Signal transduction histidine kinase internal region domain-containing protein</fullName>
    </recommendedName>
</protein>
<feature type="transmembrane region" description="Helical" evidence="1">
    <location>
        <begin position="121"/>
        <end position="141"/>
    </location>
</feature>
<feature type="transmembrane region" description="Helical" evidence="1">
    <location>
        <begin position="47"/>
        <end position="65"/>
    </location>
</feature>
<reference evidence="3 4" key="1">
    <citation type="submission" date="2018-09" db="EMBL/GenBank/DDBJ databases">
        <title>Genome sequencing of strain 6GH32-13.</title>
        <authorList>
            <person name="Weon H.-Y."/>
            <person name="Heo J."/>
            <person name="Kwon S.-W."/>
        </authorList>
    </citation>
    <scope>NUCLEOTIDE SEQUENCE [LARGE SCALE GENOMIC DNA]</scope>
    <source>
        <strain evidence="3 4">5GH32-13</strain>
    </source>
</reference>
<dbReference type="RefSeq" id="WP_119049667.1">
    <property type="nucleotide sequence ID" value="NZ_CP032157.1"/>
</dbReference>
<dbReference type="PANTHER" id="PTHR34220:SF7">
    <property type="entry name" value="SENSOR HISTIDINE KINASE YPDA"/>
    <property type="match status" value="1"/>
</dbReference>
<dbReference type="InterPro" id="IPR036890">
    <property type="entry name" value="HATPase_C_sf"/>
</dbReference>
<evidence type="ECO:0000313" key="3">
    <source>
        <dbReference type="EMBL" id="AXY73832.1"/>
    </source>
</evidence>
<gene>
    <name evidence="3" type="ORF">D3H65_07495</name>
</gene>
<feature type="domain" description="Signal transduction histidine kinase internal region" evidence="2">
    <location>
        <begin position="161"/>
        <end position="240"/>
    </location>
</feature>